<protein>
    <submittedName>
        <fullName evidence="1">Uncharacterized protein</fullName>
    </submittedName>
</protein>
<evidence type="ECO:0000313" key="2">
    <source>
        <dbReference type="Proteomes" id="UP001151760"/>
    </source>
</evidence>
<sequence>MALPPHEQRHRFLRYEGLEYSDADITDFEARLARIHRREVHRVPVFDFGGLPDLMAEGLTARMLMEHRDDQGVSVFTSRAWRRMFDIRGSLVHELILEFYSTFRFGQVILDLDTPGILQIADRIHDKGDYEGLRIGISSGGDFLGTPTRGLTVIAPELPIIDMAELVRLQICAQFDDTWAWVAIRPERQPDVVVGAPANAEEEPIVDEGGH</sequence>
<gene>
    <name evidence="1" type="ORF">Tco_0652648</name>
</gene>
<proteinExistence type="predicted"/>
<reference evidence="1" key="2">
    <citation type="submission" date="2022-01" db="EMBL/GenBank/DDBJ databases">
        <authorList>
            <person name="Yamashiro T."/>
            <person name="Shiraishi A."/>
            <person name="Satake H."/>
            <person name="Nakayama K."/>
        </authorList>
    </citation>
    <scope>NUCLEOTIDE SEQUENCE</scope>
</reference>
<accession>A0ABQ4WY77</accession>
<comment type="caution">
    <text evidence="1">The sequence shown here is derived from an EMBL/GenBank/DDBJ whole genome shotgun (WGS) entry which is preliminary data.</text>
</comment>
<keyword evidence="2" id="KW-1185">Reference proteome</keyword>
<organism evidence="1 2">
    <name type="scientific">Tanacetum coccineum</name>
    <dbReference type="NCBI Taxonomy" id="301880"/>
    <lineage>
        <taxon>Eukaryota</taxon>
        <taxon>Viridiplantae</taxon>
        <taxon>Streptophyta</taxon>
        <taxon>Embryophyta</taxon>
        <taxon>Tracheophyta</taxon>
        <taxon>Spermatophyta</taxon>
        <taxon>Magnoliopsida</taxon>
        <taxon>eudicotyledons</taxon>
        <taxon>Gunneridae</taxon>
        <taxon>Pentapetalae</taxon>
        <taxon>asterids</taxon>
        <taxon>campanulids</taxon>
        <taxon>Asterales</taxon>
        <taxon>Asteraceae</taxon>
        <taxon>Asteroideae</taxon>
        <taxon>Anthemideae</taxon>
        <taxon>Anthemidinae</taxon>
        <taxon>Tanacetum</taxon>
    </lineage>
</organism>
<dbReference type="EMBL" id="BQNB010009039">
    <property type="protein sequence ID" value="GJS57864.1"/>
    <property type="molecule type" value="Genomic_DNA"/>
</dbReference>
<reference evidence="1" key="1">
    <citation type="journal article" date="2022" name="Int. J. Mol. Sci.">
        <title>Draft Genome of Tanacetum Coccineum: Genomic Comparison of Closely Related Tanacetum-Family Plants.</title>
        <authorList>
            <person name="Yamashiro T."/>
            <person name="Shiraishi A."/>
            <person name="Nakayama K."/>
            <person name="Satake H."/>
        </authorList>
    </citation>
    <scope>NUCLEOTIDE SEQUENCE</scope>
</reference>
<evidence type="ECO:0000313" key="1">
    <source>
        <dbReference type="EMBL" id="GJS57864.1"/>
    </source>
</evidence>
<name>A0ABQ4WY77_9ASTR</name>
<dbReference type="Proteomes" id="UP001151760">
    <property type="component" value="Unassembled WGS sequence"/>
</dbReference>